<evidence type="ECO:0000256" key="2">
    <source>
        <dbReference type="ARBA" id="ARBA00023235"/>
    </source>
</evidence>
<protein>
    <submittedName>
        <fullName evidence="4">tRNA pseudouridine13 synthase</fullName>
    </submittedName>
</protein>
<dbReference type="Pfam" id="PF01142">
    <property type="entry name" value="TruD"/>
    <property type="match status" value="1"/>
</dbReference>
<name>A0A1X0NUT8_9TRYP</name>
<dbReference type="InterPro" id="IPR001656">
    <property type="entry name" value="PsdUridine_synth_TruD"/>
</dbReference>
<dbReference type="Gene3D" id="3.30.2350.20">
    <property type="entry name" value="TruD, catalytic domain"/>
    <property type="match status" value="1"/>
</dbReference>
<gene>
    <name evidence="4" type="ORF">TM35_000161050</name>
</gene>
<comment type="similarity">
    <text evidence="1">Belongs to the pseudouridine synthase TruD family.</text>
</comment>
<dbReference type="PANTHER" id="PTHR13326">
    <property type="entry name" value="TRNA PSEUDOURIDINE SYNTHASE D"/>
    <property type="match status" value="1"/>
</dbReference>
<dbReference type="GeneID" id="39985757"/>
<dbReference type="PROSITE" id="PS50984">
    <property type="entry name" value="TRUD"/>
    <property type="match status" value="1"/>
</dbReference>
<feature type="domain" description="TRUD" evidence="3">
    <location>
        <begin position="261"/>
        <end position="502"/>
    </location>
</feature>
<dbReference type="AlphaFoldDB" id="A0A1X0NUT8"/>
<dbReference type="STRING" id="67003.A0A1X0NUT8"/>
<evidence type="ECO:0000313" key="5">
    <source>
        <dbReference type="Proteomes" id="UP000192257"/>
    </source>
</evidence>
<keyword evidence="2" id="KW-0413">Isomerase</keyword>
<dbReference type="SUPFAM" id="SSF55120">
    <property type="entry name" value="Pseudouridine synthase"/>
    <property type="match status" value="1"/>
</dbReference>
<evidence type="ECO:0000259" key="3">
    <source>
        <dbReference type="PROSITE" id="PS50984"/>
    </source>
</evidence>
<dbReference type="InterPro" id="IPR042214">
    <property type="entry name" value="TruD_catalytic"/>
</dbReference>
<organism evidence="4 5">
    <name type="scientific">Trypanosoma theileri</name>
    <dbReference type="NCBI Taxonomy" id="67003"/>
    <lineage>
        <taxon>Eukaryota</taxon>
        <taxon>Discoba</taxon>
        <taxon>Euglenozoa</taxon>
        <taxon>Kinetoplastea</taxon>
        <taxon>Metakinetoplastina</taxon>
        <taxon>Trypanosomatida</taxon>
        <taxon>Trypanosomatidae</taxon>
        <taxon>Trypanosoma</taxon>
    </lineage>
</organism>
<dbReference type="GO" id="GO:0003723">
    <property type="term" value="F:RNA binding"/>
    <property type="evidence" value="ECO:0007669"/>
    <property type="project" value="InterPro"/>
</dbReference>
<dbReference type="InterPro" id="IPR011760">
    <property type="entry name" value="PsdUridine_synth_TruD_insert"/>
</dbReference>
<dbReference type="PIRSF" id="PIRSF037016">
    <property type="entry name" value="Pseudouridin_synth_euk_prd"/>
    <property type="match status" value="1"/>
</dbReference>
<evidence type="ECO:0000256" key="1">
    <source>
        <dbReference type="ARBA" id="ARBA00007953"/>
    </source>
</evidence>
<comment type="caution">
    <text evidence="4">The sequence shown here is derived from an EMBL/GenBank/DDBJ whole genome shotgun (WGS) entry which is preliminary data.</text>
</comment>
<sequence length="607" mass="68525">MKLASKGPIIRWSLRNPATGVTVSQNEWRSGRNLNDEEKSSGLLLRLCDTCGSSSREILPVAVVKAQSSDFQVNEIDENGNVAIMEKAPKGKWRKISRQKTLLVEDNANTPFSDPAKTFSPRVLSHGEYARVLGKLPRDLPVLRFVLYRDSYSLRSVENRLGYTLSLDEGCTVLHDNPGGSFGCITQYGACIGMTKELLPHASRHYNLHSLIFDPKEYQANESLGRFLRGPRGHFYRLLLRCVEGETDVIKDRLKIMNERGFINYFGIETFGVGANRSFEIASFAAKEDFRHALGCLLQSVAEYDGAHYGYFLQYLNADPNTVAGISKLWADAAKHMRSQKWLVNLLAGLAKYHKVMGNDEQLRDLWEAVPLKERIYSSAAEFVWNAMVSQRLLSNGLKVVEGDVVRYHAFKDLSTICESQYNYKLVTAEEAQRGMYQITDVVLPVPYDVNSLNLALFPQLSPLDRQLYQEFAAKHGVSFLFEKSYSSSSFQDKLYRPLIVKPVGLQVAVIDDPNSFTCLKSDLSVMQERKPIQVGDMDYPSRVREPCVYNVSERFVEKMEAIKKVHGGKSSVAICCRLPNGSSPFVMLREIFSLRYASFQDLYGVL</sequence>
<dbReference type="GO" id="GO:0009982">
    <property type="term" value="F:pseudouridine synthase activity"/>
    <property type="evidence" value="ECO:0007669"/>
    <property type="project" value="InterPro"/>
</dbReference>
<keyword evidence="5" id="KW-1185">Reference proteome</keyword>
<dbReference type="InterPro" id="IPR020103">
    <property type="entry name" value="PsdUridine_synth_cat_dom_sf"/>
</dbReference>
<dbReference type="GO" id="GO:0001522">
    <property type="term" value="P:pseudouridine synthesis"/>
    <property type="evidence" value="ECO:0007669"/>
    <property type="project" value="InterPro"/>
</dbReference>
<dbReference type="Proteomes" id="UP000192257">
    <property type="component" value="Unassembled WGS sequence"/>
</dbReference>
<dbReference type="GO" id="GO:0005634">
    <property type="term" value="C:nucleus"/>
    <property type="evidence" value="ECO:0007669"/>
    <property type="project" value="TreeGrafter"/>
</dbReference>
<dbReference type="OrthoDB" id="447290at2759"/>
<proteinExistence type="inferred from homology"/>
<accession>A0A1X0NUT8</accession>
<dbReference type="VEuPathDB" id="TriTrypDB:TM35_000161050"/>
<dbReference type="RefSeq" id="XP_028882533.1">
    <property type="nucleotide sequence ID" value="XM_029025977.1"/>
</dbReference>
<dbReference type="EMBL" id="NBCO01000016">
    <property type="protein sequence ID" value="ORC88467.1"/>
    <property type="molecule type" value="Genomic_DNA"/>
</dbReference>
<reference evidence="4 5" key="1">
    <citation type="submission" date="2017-03" db="EMBL/GenBank/DDBJ databases">
        <title>An alternative strategy for trypanosome survival in the mammalian bloodstream revealed through genome and transcriptome analysis of the ubiquitous bovine parasite Trypanosoma (Megatrypanum) theileri.</title>
        <authorList>
            <person name="Kelly S."/>
            <person name="Ivens A."/>
            <person name="Mott A."/>
            <person name="O'Neill E."/>
            <person name="Emms D."/>
            <person name="Macleod O."/>
            <person name="Voorheis P."/>
            <person name="Matthews J."/>
            <person name="Matthews K."/>
            <person name="Carrington M."/>
        </authorList>
    </citation>
    <scope>NUCLEOTIDE SEQUENCE [LARGE SCALE GENOMIC DNA]</scope>
    <source>
        <strain evidence="4">Edinburgh</strain>
    </source>
</reference>
<evidence type="ECO:0000313" key="4">
    <source>
        <dbReference type="EMBL" id="ORC88467.1"/>
    </source>
</evidence>
<dbReference type="PANTHER" id="PTHR13326:SF26">
    <property type="entry name" value="TRUD DOMAIN-CONTAINING PROTEIN"/>
    <property type="match status" value="1"/>
</dbReference>